<dbReference type="EMBL" id="KI925467">
    <property type="protein sequence ID" value="ETW74931.1"/>
    <property type="molecule type" value="Genomic_DNA"/>
</dbReference>
<name>W4JPX7_HETIT</name>
<keyword evidence="2" id="KW-1185">Reference proteome</keyword>
<gene>
    <name evidence="1" type="ORF">HETIRDRAFT_461513</name>
</gene>
<dbReference type="OrthoDB" id="3235294at2759"/>
<accession>W4JPX7</accession>
<evidence type="ECO:0000313" key="2">
    <source>
        <dbReference type="Proteomes" id="UP000030671"/>
    </source>
</evidence>
<dbReference type="GeneID" id="20677176"/>
<reference evidence="1 2" key="1">
    <citation type="journal article" date="2012" name="New Phytol.">
        <title>Insight into trade-off between wood decay and parasitism from the genome of a fungal forest pathogen.</title>
        <authorList>
            <person name="Olson A."/>
            <person name="Aerts A."/>
            <person name="Asiegbu F."/>
            <person name="Belbahri L."/>
            <person name="Bouzid O."/>
            <person name="Broberg A."/>
            <person name="Canback B."/>
            <person name="Coutinho P.M."/>
            <person name="Cullen D."/>
            <person name="Dalman K."/>
            <person name="Deflorio G."/>
            <person name="van Diepen L.T."/>
            <person name="Dunand C."/>
            <person name="Duplessis S."/>
            <person name="Durling M."/>
            <person name="Gonthier P."/>
            <person name="Grimwood J."/>
            <person name="Fossdal C.G."/>
            <person name="Hansson D."/>
            <person name="Henrissat B."/>
            <person name="Hietala A."/>
            <person name="Himmelstrand K."/>
            <person name="Hoffmeister D."/>
            <person name="Hogberg N."/>
            <person name="James T.Y."/>
            <person name="Karlsson M."/>
            <person name="Kohler A."/>
            <person name="Kues U."/>
            <person name="Lee Y.H."/>
            <person name="Lin Y.C."/>
            <person name="Lind M."/>
            <person name="Lindquist E."/>
            <person name="Lombard V."/>
            <person name="Lucas S."/>
            <person name="Lunden K."/>
            <person name="Morin E."/>
            <person name="Murat C."/>
            <person name="Park J."/>
            <person name="Raffaello T."/>
            <person name="Rouze P."/>
            <person name="Salamov A."/>
            <person name="Schmutz J."/>
            <person name="Solheim H."/>
            <person name="Stahlberg J."/>
            <person name="Velez H."/>
            <person name="de Vries R.P."/>
            <person name="Wiebenga A."/>
            <person name="Woodward S."/>
            <person name="Yakovlev I."/>
            <person name="Garbelotto M."/>
            <person name="Martin F."/>
            <person name="Grigoriev I.V."/>
            <person name="Stenlid J."/>
        </authorList>
    </citation>
    <scope>NUCLEOTIDE SEQUENCE [LARGE SCALE GENOMIC DNA]</scope>
    <source>
        <strain evidence="1 2">TC 32-1</strain>
    </source>
</reference>
<proteinExistence type="predicted"/>
<dbReference type="Proteomes" id="UP000030671">
    <property type="component" value="Unassembled WGS sequence"/>
</dbReference>
<dbReference type="RefSeq" id="XP_009553393.1">
    <property type="nucleotide sequence ID" value="XM_009555098.1"/>
</dbReference>
<sequence length="156" mass="17818">MNAYNYFRDDQSNKQVFLQAAGLKYEGGGRHVLLTWGNGTDVNSAGAQRYARQIIQITQDAQGYHYDDQPVVKFQSIASQNNNEYFRLGEFTRAQRDRVLTIAKQTKFRQDSKVNGCRVWMGDVLQVMLNESLIAQEDFDKVFVGVPLVKRMAEGN</sequence>
<evidence type="ECO:0000313" key="1">
    <source>
        <dbReference type="EMBL" id="ETW74931.1"/>
    </source>
</evidence>
<dbReference type="AlphaFoldDB" id="W4JPX7"/>
<dbReference type="KEGG" id="hir:HETIRDRAFT_461513"/>
<dbReference type="InParanoid" id="W4JPX7"/>
<organism evidence="1 2">
    <name type="scientific">Heterobasidion irregulare (strain TC 32-1)</name>
    <dbReference type="NCBI Taxonomy" id="747525"/>
    <lineage>
        <taxon>Eukaryota</taxon>
        <taxon>Fungi</taxon>
        <taxon>Dikarya</taxon>
        <taxon>Basidiomycota</taxon>
        <taxon>Agaricomycotina</taxon>
        <taxon>Agaricomycetes</taxon>
        <taxon>Russulales</taxon>
        <taxon>Bondarzewiaceae</taxon>
        <taxon>Heterobasidion</taxon>
        <taxon>Heterobasidion annosum species complex</taxon>
    </lineage>
</organism>
<dbReference type="HOGENOM" id="CLU_132759_0_0_1"/>
<protein>
    <submittedName>
        <fullName evidence="1">Uncharacterized protein</fullName>
    </submittedName>
</protein>